<organism evidence="7 8">
    <name type="scientific">candidate division WOR-1 bacterium RIFOXYC12_FULL_54_18</name>
    <dbReference type="NCBI Taxonomy" id="1802584"/>
    <lineage>
        <taxon>Bacteria</taxon>
        <taxon>Bacillati</taxon>
        <taxon>Saganbacteria</taxon>
    </lineage>
</organism>
<comment type="caution">
    <text evidence="7">The sequence shown here is derived from an EMBL/GenBank/DDBJ whole genome shotgun (WGS) entry which is preliminary data.</text>
</comment>
<sequence length="495" mass="55631">MLKEKNIRNIIIYTAPNFVGYALSLITMPIMTRLLRPADYGIIIMANLFPAIAVGLLTFGLVSATQRNYFQYRLDKERLDGLVVSSQVFLYFMLSVSSIAVFFLKDDISRLIIGQSGYGHAVLAAYLGVYFAYIITFYLTILQGMEKAKLFAVVMIVQNTLISLLNLFYVGILKMSYMGPLLSTLTVNFFLTIVIALIFNSGFSFKINLRILGENLLFGLQLVPKVLTGFVNRFFDKYLLNNMLSLSAVGIYNIGQNIGVIIFNLISAVWNSFQPVFYREVFDKGAAAARPVGRLFTVFLYLTMVPVMMAVIFAREIIMIMAPPSYYSAIPVIIIIACAYASNIFGVFVGLQYAYTKKAYLIFPITILGTLANVAANIVLIPRFGLIGGALSFLTSYLVLNFTLAVIGQRLYKVDYEWGHIFPLYALVYGASSSILYLQMIDYPFLLLMPIKLAFFGVFLFIGYQAGIVRRHRFEMLMKMFKRGGKVAEQTIEPV</sequence>
<feature type="transmembrane region" description="Helical" evidence="6">
    <location>
        <begin position="82"/>
        <end position="103"/>
    </location>
</feature>
<feature type="transmembrane region" description="Helical" evidence="6">
    <location>
        <begin position="40"/>
        <end position="62"/>
    </location>
</feature>
<dbReference type="InterPro" id="IPR002797">
    <property type="entry name" value="Polysacc_synth"/>
</dbReference>
<evidence type="ECO:0000256" key="4">
    <source>
        <dbReference type="ARBA" id="ARBA00022989"/>
    </source>
</evidence>
<comment type="subcellular location">
    <subcellularLocation>
        <location evidence="1">Cell membrane</location>
        <topology evidence="1">Multi-pass membrane protein</topology>
    </subcellularLocation>
</comment>
<proteinExistence type="predicted"/>
<keyword evidence="2" id="KW-1003">Cell membrane</keyword>
<dbReference type="AlphaFoldDB" id="A0A1F4T578"/>
<dbReference type="PANTHER" id="PTHR30250:SF11">
    <property type="entry name" value="O-ANTIGEN TRANSPORTER-RELATED"/>
    <property type="match status" value="1"/>
</dbReference>
<evidence type="ECO:0000256" key="6">
    <source>
        <dbReference type="SAM" id="Phobius"/>
    </source>
</evidence>
<feature type="transmembrane region" description="Helical" evidence="6">
    <location>
        <begin position="386"/>
        <end position="407"/>
    </location>
</feature>
<keyword evidence="3 6" id="KW-0812">Transmembrane</keyword>
<feature type="transmembrane region" description="Helical" evidence="6">
    <location>
        <begin position="326"/>
        <end position="348"/>
    </location>
</feature>
<feature type="transmembrane region" description="Helical" evidence="6">
    <location>
        <begin position="445"/>
        <end position="469"/>
    </location>
</feature>
<keyword evidence="4 6" id="KW-1133">Transmembrane helix</keyword>
<evidence type="ECO:0000256" key="1">
    <source>
        <dbReference type="ARBA" id="ARBA00004651"/>
    </source>
</evidence>
<evidence type="ECO:0000256" key="2">
    <source>
        <dbReference type="ARBA" id="ARBA00022475"/>
    </source>
</evidence>
<feature type="transmembrane region" description="Helical" evidence="6">
    <location>
        <begin position="150"/>
        <end position="172"/>
    </location>
</feature>
<feature type="transmembrane region" description="Helical" evidence="6">
    <location>
        <begin position="360"/>
        <end position="380"/>
    </location>
</feature>
<dbReference type="Pfam" id="PF01943">
    <property type="entry name" value="Polysacc_synt"/>
    <property type="match status" value="1"/>
</dbReference>
<feature type="transmembrane region" description="Helical" evidence="6">
    <location>
        <begin position="123"/>
        <end position="141"/>
    </location>
</feature>
<keyword evidence="5 6" id="KW-0472">Membrane</keyword>
<evidence type="ECO:0000256" key="5">
    <source>
        <dbReference type="ARBA" id="ARBA00023136"/>
    </source>
</evidence>
<feature type="transmembrane region" description="Helical" evidence="6">
    <location>
        <begin position="12"/>
        <end position="34"/>
    </location>
</feature>
<dbReference type="InterPro" id="IPR050833">
    <property type="entry name" value="Poly_Biosynth_Transport"/>
</dbReference>
<accession>A0A1F4T578</accession>
<dbReference type="EMBL" id="MEUG01000001">
    <property type="protein sequence ID" value="OGC27874.1"/>
    <property type="molecule type" value="Genomic_DNA"/>
</dbReference>
<evidence type="ECO:0000256" key="3">
    <source>
        <dbReference type="ARBA" id="ARBA00022692"/>
    </source>
</evidence>
<feature type="transmembrane region" description="Helical" evidence="6">
    <location>
        <begin position="419"/>
        <end position="439"/>
    </location>
</feature>
<dbReference type="PANTHER" id="PTHR30250">
    <property type="entry name" value="PST FAMILY PREDICTED COLANIC ACID TRANSPORTER"/>
    <property type="match status" value="1"/>
</dbReference>
<feature type="transmembrane region" description="Helical" evidence="6">
    <location>
        <begin position="211"/>
        <end position="231"/>
    </location>
</feature>
<name>A0A1F4T578_UNCSA</name>
<reference evidence="7 8" key="1">
    <citation type="journal article" date="2016" name="Nat. Commun.">
        <title>Thousands of microbial genomes shed light on interconnected biogeochemical processes in an aquifer system.</title>
        <authorList>
            <person name="Anantharaman K."/>
            <person name="Brown C.T."/>
            <person name="Hug L.A."/>
            <person name="Sharon I."/>
            <person name="Castelle C.J."/>
            <person name="Probst A.J."/>
            <person name="Thomas B.C."/>
            <person name="Singh A."/>
            <person name="Wilkins M.J."/>
            <person name="Karaoz U."/>
            <person name="Brodie E.L."/>
            <person name="Williams K.H."/>
            <person name="Hubbard S.S."/>
            <person name="Banfield J.F."/>
        </authorList>
    </citation>
    <scope>NUCLEOTIDE SEQUENCE [LARGE SCALE GENOMIC DNA]</scope>
</reference>
<feature type="transmembrane region" description="Helical" evidence="6">
    <location>
        <begin position="292"/>
        <end position="314"/>
    </location>
</feature>
<feature type="transmembrane region" description="Helical" evidence="6">
    <location>
        <begin position="178"/>
        <end position="199"/>
    </location>
</feature>
<dbReference type="Proteomes" id="UP000178602">
    <property type="component" value="Unassembled WGS sequence"/>
</dbReference>
<feature type="transmembrane region" description="Helical" evidence="6">
    <location>
        <begin position="251"/>
        <end position="271"/>
    </location>
</feature>
<gene>
    <name evidence="7" type="ORF">A3K49_02565</name>
</gene>
<evidence type="ECO:0000313" key="7">
    <source>
        <dbReference type="EMBL" id="OGC27874.1"/>
    </source>
</evidence>
<dbReference type="GO" id="GO:0005886">
    <property type="term" value="C:plasma membrane"/>
    <property type="evidence" value="ECO:0007669"/>
    <property type="project" value="UniProtKB-SubCell"/>
</dbReference>
<evidence type="ECO:0000313" key="8">
    <source>
        <dbReference type="Proteomes" id="UP000178602"/>
    </source>
</evidence>
<protein>
    <submittedName>
        <fullName evidence="7">Uncharacterized protein</fullName>
    </submittedName>
</protein>